<comment type="caution">
    <text evidence="1">The sequence shown here is derived from an EMBL/GenBank/DDBJ whole genome shotgun (WGS) entry which is preliminary data.</text>
</comment>
<reference evidence="1 2" key="1">
    <citation type="submission" date="2022-12" db="EMBL/GenBank/DDBJ databases">
        <title>Chromosome-level genome of Tegillarca granosa.</title>
        <authorList>
            <person name="Kim J."/>
        </authorList>
    </citation>
    <scope>NUCLEOTIDE SEQUENCE [LARGE SCALE GENOMIC DNA]</scope>
    <source>
        <strain evidence="1">Teg-2019</strain>
        <tissue evidence="1">Adductor muscle</tissue>
    </source>
</reference>
<gene>
    <name evidence="1" type="ORF">KUTeg_011893</name>
</gene>
<dbReference type="Proteomes" id="UP001217089">
    <property type="component" value="Unassembled WGS sequence"/>
</dbReference>
<dbReference type="EMBL" id="JARBDR010000640">
    <property type="protein sequence ID" value="KAJ8310028.1"/>
    <property type="molecule type" value="Genomic_DNA"/>
</dbReference>
<evidence type="ECO:0000313" key="1">
    <source>
        <dbReference type="EMBL" id="KAJ8310028.1"/>
    </source>
</evidence>
<protein>
    <recommendedName>
        <fullName evidence="3">Mab-21-like nucleotidyltransferase domain-containing protein</fullName>
    </recommendedName>
</protein>
<dbReference type="PANTHER" id="PTHR10656">
    <property type="entry name" value="CELL FATE DETERMINING PROTEIN MAB21-RELATED"/>
    <property type="match status" value="1"/>
</dbReference>
<sequence length="476" mass="54451">MAGRDIGNAIGSELNEWRSPVLEFNGTESPDFKSNSKLRGLVFSDYNWETCTTAVDKALATVWKSLKTVTQRKYPEISLYTGFVRQGSSREGLKVTQPDEFDCVVEFTVEGLSFTKIPVWSDGQSIPGHMYISVNKSYKDLQLICPNLYREGVFCDHEEDIILDTQNLLTKVFTSLFESCLSKVKNDIPLKSEMFVMQKHKAAPPTFCFKFEINHAEGEDPFMLMNQAGTVVGESARWTSRKKIIEFDLVPALILERDKVPNPYTVRTGKVQYMDCVRYAVMKSINGKIVNSQYQNVETQAIWRESTCGYEKHIFDVSRRNVSQRYLMTACRVLKSYLRYLGSYSISNQLLKVITTYRLKNLCIHGILLLTIPSSEKKLSGVKEALGYMIAFLQMSLERQYLPHFYYGNIYLLQMFPDSLQILESEKLDLFSDVVRDTLIQASLSLPQLLKDLNGLYIDKNMLSPTVLGQYSELLD</sequence>
<proteinExistence type="predicted"/>
<dbReference type="PANTHER" id="PTHR10656:SF78">
    <property type="entry name" value="CYCLIC GMP-AMP SYNTHASE-LIKE"/>
    <property type="match status" value="1"/>
</dbReference>
<organism evidence="1 2">
    <name type="scientific">Tegillarca granosa</name>
    <name type="common">Malaysian cockle</name>
    <name type="synonym">Anadara granosa</name>
    <dbReference type="NCBI Taxonomy" id="220873"/>
    <lineage>
        <taxon>Eukaryota</taxon>
        <taxon>Metazoa</taxon>
        <taxon>Spiralia</taxon>
        <taxon>Lophotrochozoa</taxon>
        <taxon>Mollusca</taxon>
        <taxon>Bivalvia</taxon>
        <taxon>Autobranchia</taxon>
        <taxon>Pteriomorphia</taxon>
        <taxon>Arcoida</taxon>
        <taxon>Arcoidea</taxon>
        <taxon>Arcidae</taxon>
        <taxon>Tegillarca</taxon>
    </lineage>
</organism>
<keyword evidence="2" id="KW-1185">Reference proteome</keyword>
<name>A0ABQ9EXZ3_TEGGR</name>
<accession>A0ABQ9EXZ3</accession>
<dbReference type="Gene3D" id="3.30.460.90">
    <property type="match status" value="1"/>
</dbReference>
<evidence type="ECO:0000313" key="2">
    <source>
        <dbReference type="Proteomes" id="UP001217089"/>
    </source>
</evidence>
<evidence type="ECO:0008006" key="3">
    <source>
        <dbReference type="Google" id="ProtNLM"/>
    </source>
</evidence>
<dbReference type="Gene3D" id="1.10.1410.40">
    <property type="match status" value="1"/>
</dbReference>